<dbReference type="EMBL" id="PXOH01000001">
    <property type="protein sequence ID" value="PSF39510.1"/>
    <property type="molecule type" value="Genomic_DNA"/>
</dbReference>
<gene>
    <name evidence="1" type="ORF">C7H19_01600</name>
</gene>
<dbReference type="AlphaFoldDB" id="A0A2T1M429"/>
<dbReference type="SUPFAM" id="SSF69304">
    <property type="entry name" value="Tricorn protease N-terminal domain"/>
    <property type="match status" value="1"/>
</dbReference>
<name>A0A2T1M429_9CHRO</name>
<organism evidence="1 2">
    <name type="scientific">Aphanothece hegewaldii CCALA 016</name>
    <dbReference type="NCBI Taxonomy" id="2107694"/>
    <lineage>
        <taxon>Bacteria</taxon>
        <taxon>Bacillati</taxon>
        <taxon>Cyanobacteriota</taxon>
        <taxon>Cyanophyceae</taxon>
        <taxon>Oscillatoriophycideae</taxon>
        <taxon>Chroococcales</taxon>
        <taxon>Aphanothecaceae</taxon>
        <taxon>Aphanothece</taxon>
    </lineage>
</organism>
<dbReference type="Proteomes" id="UP000239001">
    <property type="component" value="Unassembled WGS sequence"/>
</dbReference>
<sequence length="742" mass="85475">MLNITPIANNIIIDVDFNADLNKNQYVWRGLESGFQDSEIFFYDGTKTIQISNNQTDEDYAPKLDNGQIVWYQYNGSDGEIFFYDGTKTIQLTDNTANDDSPEIHNGKILWYQYQSIPDTELSQSEIFFYDGTKTIQITDNDTDEYNAQFYGNQIVWEGIDTVDKGGDTEILLYNNGQTLKLTDNQTYDSIKTIEENYIIWTSFNKITFQDKLFLYNGVTTIQLTSNGYDYYFDTDGKNVVWLDNNEVFLYDGNTTQQITNNGGNKYNVQVSGNKIVWISYDNLSGYDSEVFLYDGSTTTQLTNNNVSESNIFIDSENIVWQVDNFNYSTYTANNDIYIYRNGAVSTLANSPKNEKIISLSGNKLVGAIDNTYGYYRTVDQVFIATWTDDTFPILDNPDQYGASYSDLIDEYGYNLEAFNQHYRQFGIAENRSIDLFDEFEYLASNPKLIEVFGTNGKEATRHYIENGYKEKRPLNTFQADQYIASYEDLIYYYGGYDYYSGYKEPDLEGATFHYVEFGYIGGREADKFDELSYLAANSDLIEEFGFDLKAATKHYIQHGFYESYYRPLTFDATSYLAANTDVIDKLGSDRAVATKHYIEHGYNEDRLRSGNFDSLQYLASYKDVYDEYGVDSQAAINHFVDYGHKEGREKDIFDEYRYLASNPTLIPIYSYYSPYYSYVNTYGATIDYLYNGIPNNLPTTTFDPAAYLQANPDVATAYNGDLTKASYHYVQFGYFENRETV</sequence>
<dbReference type="OrthoDB" id="499945at2"/>
<evidence type="ECO:0000313" key="1">
    <source>
        <dbReference type="EMBL" id="PSF39510.1"/>
    </source>
</evidence>
<evidence type="ECO:0000313" key="2">
    <source>
        <dbReference type="Proteomes" id="UP000239001"/>
    </source>
</evidence>
<keyword evidence="2" id="KW-1185">Reference proteome</keyword>
<reference evidence="1 2" key="1">
    <citation type="submission" date="2018-03" db="EMBL/GenBank/DDBJ databases">
        <title>The ancient ancestry and fast evolution of plastids.</title>
        <authorList>
            <person name="Moore K.R."/>
            <person name="Magnabosco C."/>
            <person name="Momper L."/>
            <person name="Gold D.A."/>
            <person name="Bosak T."/>
            <person name="Fournier G.P."/>
        </authorList>
    </citation>
    <scope>NUCLEOTIDE SEQUENCE [LARGE SCALE GENOMIC DNA]</scope>
    <source>
        <strain evidence="1 2">CCALA 016</strain>
    </source>
</reference>
<accession>A0A2T1M429</accession>
<comment type="caution">
    <text evidence="1">The sequence shown here is derived from an EMBL/GenBank/DDBJ whole genome shotgun (WGS) entry which is preliminary data.</text>
</comment>
<dbReference type="RefSeq" id="WP_106455130.1">
    <property type="nucleotide sequence ID" value="NZ_PXOH01000001.1"/>
</dbReference>
<reference evidence="1 2" key="2">
    <citation type="submission" date="2018-03" db="EMBL/GenBank/DDBJ databases">
        <authorList>
            <person name="Keele B.F."/>
        </authorList>
    </citation>
    <scope>NUCLEOTIDE SEQUENCE [LARGE SCALE GENOMIC DNA]</scope>
    <source>
        <strain evidence="1 2">CCALA 016</strain>
    </source>
</reference>
<proteinExistence type="predicted"/>
<evidence type="ECO:0008006" key="3">
    <source>
        <dbReference type="Google" id="ProtNLM"/>
    </source>
</evidence>
<protein>
    <recommendedName>
        <fullName evidence="3">Bulb-type lectin domain-containing protein</fullName>
    </recommendedName>
</protein>